<feature type="compositionally biased region" description="Basic and acidic residues" evidence="1">
    <location>
        <begin position="154"/>
        <end position="171"/>
    </location>
</feature>
<accession>A0ABU6F217</accession>
<evidence type="ECO:0000313" key="4">
    <source>
        <dbReference type="Proteomes" id="UP001354931"/>
    </source>
</evidence>
<evidence type="ECO:0000256" key="1">
    <source>
        <dbReference type="SAM" id="MobiDB-lite"/>
    </source>
</evidence>
<feature type="region of interest" description="Disordered" evidence="1">
    <location>
        <begin position="204"/>
        <end position="238"/>
    </location>
</feature>
<dbReference type="InterPro" id="IPR021235">
    <property type="entry name" value="DUF2637"/>
</dbReference>
<name>A0ABU6F217_9ACTN</name>
<keyword evidence="4" id="KW-1185">Reference proteome</keyword>
<reference evidence="3 4" key="1">
    <citation type="submission" date="2022-10" db="EMBL/GenBank/DDBJ databases">
        <authorList>
            <person name="Xie J."/>
            <person name="Shen N."/>
        </authorList>
    </citation>
    <scope>NUCLEOTIDE SEQUENCE [LARGE SCALE GENOMIC DNA]</scope>
    <source>
        <strain evidence="3 4">YIM65594</strain>
    </source>
</reference>
<evidence type="ECO:0000313" key="3">
    <source>
        <dbReference type="EMBL" id="MEB8338060.1"/>
    </source>
</evidence>
<feature type="compositionally biased region" description="Basic and acidic residues" evidence="1">
    <location>
        <begin position="229"/>
        <end position="238"/>
    </location>
</feature>
<feature type="transmembrane region" description="Helical" evidence="2">
    <location>
        <begin position="95"/>
        <end position="114"/>
    </location>
</feature>
<proteinExistence type="predicted"/>
<organism evidence="3 4">
    <name type="scientific">Streptomyces endophyticus</name>
    <dbReference type="NCBI Taxonomy" id="714166"/>
    <lineage>
        <taxon>Bacteria</taxon>
        <taxon>Bacillati</taxon>
        <taxon>Actinomycetota</taxon>
        <taxon>Actinomycetes</taxon>
        <taxon>Kitasatosporales</taxon>
        <taxon>Streptomycetaceae</taxon>
        <taxon>Streptomyces</taxon>
    </lineage>
</organism>
<protein>
    <submittedName>
        <fullName evidence="3">DUF2637 domain-containing protein</fullName>
    </submittedName>
</protein>
<gene>
    <name evidence="3" type="ORF">OKJ99_11160</name>
</gene>
<feature type="region of interest" description="Disordered" evidence="1">
    <location>
        <begin position="149"/>
        <end position="171"/>
    </location>
</feature>
<keyword evidence="2" id="KW-0472">Membrane</keyword>
<dbReference type="EMBL" id="JAOZYC010000088">
    <property type="protein sequence ID" value="MEB8338060.1"/>
    <property type="molecule type" value="Genomic_DNA"/>
</dbReference>
<evidence type="ECO:0000256" key="2">
    <source>
        <dbReference type="SAM" id="Phobius"/>
    </source>
</evidence>
<dbReference type="Proteomes" id="UP001354931">
    <property type="component" value="Unassembled WGS sequence"/>
</dbReference>
<keyword evidence="2" id="KW-0812">Transmembrane</keyword>
<sequence>MNLPRRKPAPSQEPSRPGTPQLPELDSWLRGACALTVAGVAAYASYVHQRTFALQGGADPISASLWPLSVDGLLLLATTALLRQTRTGTHRAHHLVWLSFLLGIAVSLAANIAAAPTLAWKPVLVAGWPPVALLLSVELLVHRPADVPGPSHVRRAEAKPERARHQEDPLLERARQIDARHRELNKRSASAEVLRKELHIGASRARQLHSRLRKNGDSTDPVPGPRGRATPDDRQHPA</sequence>
<feature type="region of interest" description="Disordered" evidence="1">
    <location>
        <begin position="1"/>
        <end position="22"/>
    </location>
</feature>
<comment type="caution">
    <text evidence="3">The sequence shown here is derived from an EMBL/GenBank/DDBJ whole genome shotgun (WGS) entry which is preliminary data.</text>
</comment>
<keyword evidence="2" id="KW-1133">Transmembrane helix</keyword>
<dbReference type="Pfam" id="PF10935">
    <property type="entry name" value="DUF2637"/>
    <property type="match status" value="1"/>
</dbReference>